<dbReference type="PROSITE" id="PS00609">
    <property type="entry name" value="GLYCOSYL_HYDROL_F32"/>
    <property type="match status" value="1"/>
</dbReference>
<dbReference type="PANTHER" id="PTHR42800">
    <property type="entry name" value="EXOINULINASE INUD (AFU_ORTHOLOGUE AFUA_5G00480)"/>
    <property type="match status" value="1"/>
</dbReference>
<evidence type="ECO:0000313" key="6">
    <source>
        <dbReference type="Proteomes" id="UP001059950"/>
    </source>
</evidence>
<dbReference type="EMBL" id="CP073344">
    <property type="protein sequence ID" value="UTW04317.1"/>
    <property type="molecule type" value="Genomic_DNA"/>
</dbReference>
<sequence>MTSAAASFVSATVTERPLLHFTPPRAWMNDPNGLVYFDGEYHLFYQYYPDGLEWGPMHWGHAVSVNLIDWQHLEIALFPDENGMCFSGSAIVDYNDTSGLFNGESGLLLFYTTHRVTGEGCDDYEQDQCIAFSRDRGRSWEKYAGNPIIPVPGFKDFRDPKVVWHQASQHWIMALACGQTIRFYRSENLLDWALCSEFGEHQGSHTEGPWECPDLFELPVEDGSGSRWVLIVGVGAGEDSWGSFTQYFIGDFDGTHFHNENEPDKVLLMDQSRDFYAAQSWSDAPDNRRIAIAWINNWLYANNIPQSGWRGMMTVPREVRLVATAEGVRIGQRFVPELGEQPLSQATMLTCDALGEGEQLALTTAQESIKPVHGSISFAMKSGSCVDLCLSQTGQPDLSFRQTESGLIMSYQRTGQNGVDAFDRFFPCRFDLPITHSRGSVTLEWISDNGSLELLINDGIYSLTSLQLCQSTAVGHNAAKLIVARGEIEITGGQSSVFG</sequence>
<feature type="domain" description="Glycosyl hydrolase family 32 N-terminal" evidence="4">
    <location>
        <begin position="20"/>
        <end position="323"/>
    </location>
</feature>
<proteinExistence type="inferred from homology"/>
<dbReference type="InterPro" id="IPR023296">
    <property type="entry name" value="Glyco_hydro_beta-prop_sf"/>
</dbReference>
<dbReference type="PANTHER" id="PTHR42800:SF1">
    <property type="entry name" value="EXOINULINASE INUD (AFU_ORTHOLOGUE AFUA_5G00480)"/>
    <property type="match status" value="1"/>
</dbReference>
<dbReference type="Proteomes" id="UP001059950">
    <property type="component" value="Chromosome"/>
</dbReference>
<evidence type="ECO:0000256" key="1">
    <source>
        <dbReference type="ARBA" id="ARBA00009902"/>
    </source>
</evidence>
<dbReference type="InterPro" id="IPR013148">
    <property type="entry name" value="Glyco_hydro_32_N"/>
</dbReference>
<dbReference type="Gene3D" id="2.115.10.20">
    <property type="entry name" value="Glycosyl hydrolase domain, family 43"/>
    <property type="match status" value="1"/>
</dbReference>
<accession>A0ABY5GWG0</accession>
<dbReference type="SUPFAM" id="SSF75005">
    <property type="entry name" value="Arabinanase/levansucrase/invertase"/>
    <property type="match status" value="1"/>
</dbReference>
<keyword evidence="6" id="KW-1185">Reference proteome</keyword>
<keyword evidence="3" id="KW-0326">Glycosidase</keyword>
<reference evidence="5" key="1">
    <citation type="submission" date="2021-04" db="EMBL/GenBank/DDBJ databases">
        <title>Oceanospirillales bacteria with DddD are important DMSP degraders in coastal seawater.</title>
        <authorList>
            <person name="Liu J."/>
        </authorList>
    </citation>
    <scope>NUCLEOTIDE SEQUENCE</scope>
    <source>
        <strain evidence="5">GY6</strain>
    </source>
</reference>
<organism evidence="5 6">
    <name type="scientific">Amphritea atlantica</name>
    <dbReference type="NCBI Taxonomy" id="355243"/>
    <lineage>
        <taxon>Bacteria</taxon>
        <taxon>Pseudomonadati</taxon>
        <taxon>Pseudomonadota</taxon>
        <taxon>Gammaproteobacteria</taxon>
        <taxon>Oceanospirillales</taxon>
        <taxon>Oceanospirillaceae</taxon>
        <taxon>Amphritea</taxon>
    </lineage>
</organism>
<dbReference type="InterPro" id="IPR018053">
    <property type="entry name" value="Glyco_hydro_32_AS"/>
</dbReference>
<evidence type="ECO:0000256" key="2">
    <source>
        <dbReference type="ARBA" id="ARBA00022801"/>
    </source>
</evidence>
<dbReference type="InterPro" id="IPR001362">
    <property type="entry name" value="Glyco_hydro_32"/>
</dbReference>
<evidence type="ECO:0000313" key="5">
    <source>
        <dbReference type="EMBL" id="UTW04317.1"/>
    </source>
</evidence>
<protein>
    <submittedName>
        <fullName evidence="5">Glycoside hydrolase family 32 protein</fullName>
    </submittedName>
</protein>
<dbReference type="GO" id="GO:0016787">
    <property type="term" value="F:hydrolase activity"/>
    <property type="evidence" value="ECO:0007669"/>
    <property type="project" value="UniProtKB-KW"/>
</dbReference>
<evidence type="ECO:0000259" key="4">
    <source>
        <dbReference type="Pfam" id="PF00251"/>
    </source>
</evidence>
<name>A0ABY5GWG0_9GAMM</name>
<gene>
    <name evidence="5" type="ORF">KDX31_04710</name>
</gene>
<dbReference type="Pfam" id="PF00251">
    <property type="entry name" value="Glyco_hydro_32N"/>
    <property type="match status" value="1"/>
</dbReference>
<comment type="similarity">
    <text evidence="1">Belongs to the glycosyl hydrolase 32 family.</text>
</comment>
<dbReference type="SMART" id="SM00640">
    <property type="entry name" value="Glyco_32"/>
    <property type="match status" value="1"/>
</dbReference>
<keyword evidence="2 5" id="KW-0378">Hydrolase</keyword>
<evidence type="ECO:0000256" key="3">
    <source>
        <dbReference type="ARBA" id="ARBA00023295"/>
    </source>
</evidence>
<dbReference type="CDD" id="cd18622">
    <property type="entry name" value="GH32_Inu-like"/>
    <property type="match status" value="1"/>
</dbReference>